<dbReference type="AlphaFoldDB" id="A0A415E707"/>
<evidence type="ECO:0000313" key="1">
    <source>
        <dbReference type="EMBL" id="RHJ89573.1"/>
    </source>
</evidence>
<proteinExistence type="predicted"/>
<keyword evidence="2" id="KW-1185">Reference proteome</keyword>
<dbReference type="RefSeq" id="WP_067540051.1">
    <property type="nucleotide sequence ID" value="NZ_AP025567.1"/>
</dbReference>
<dbReference type="STRING" id="1776384.GCA_900086585_02927"/>
<evidence type="ECO:0000313" key="2">
    <source>
        <dbReference type="Proteomes" id="UP000284841"/>
    </source>
</evidence>
<gene>
    <name evidence="1" type="ORF">DW099_03095</name>
</gene>
<reference evidence="1 2" key="1">
    <citation type="submission" date="2018-08" db="EMBL/GenBank/DDBJ databases">
        <title>A genome reference for cultivated species of the human gut microbiota.</title>
        <authorList>
            <person name="Zou Y."/>
            <person name="Xue W."/>
            <person name="Luo G."/>
        </authorList>
    </citation>
    <scope>NUCLEOTIDE SEQUENCE [LARGE SCALE GENOMIC DNA]</scope>
    <source>
        <strain evidence="1 2">AM07-24</strain>
    </source>
</reference>
<dbReference type="OrthoDB" id="4827574at2"/>
<dbReference type="EMBL" id="QRMS01000001">
    <property type="protein sequence ID" value="RHJ89573.1"/>
    <property type="molecule type" value="Genomic_DNA"/>
</dbReference>
<dbReference type="InterPro" id="IPR011990">
    <property type="entry name" value="TPR-like_helical_dom_sf"/>
</dbReference>
<name>A0A415E707_9FIRM</name>
<protein>
    <recommendedName>
        <fullName evidence="3">Tetratricopeptide repeat protein</fullName>
    </recommendedName>
</protein>
<comment type="caution">
    <text evidence="1">The sequence shown here is derived from an EMBL/GenBank/DDBJ whole genome shotgun (WGS) entry which is preliminary data.</text>
</comment>
<organism evidence="1 2">
    <name type="scientific">Emergencia timonensis</name>
    <dbReference type="NCBI Taxonomy" id="1776384"/>
    <lineage>
        <taxon>Bacteria</taxon>
        <taxon>Bacillati</taxon>
        <taxon>Bacillota</taxon>
        <taxon>Clostridia</taxon>
        <taxon>Peptostreptococcales</taxon>
        <taxon>Anaerovoracaceae</taxon>
        <taxon>Emergencia</taxon>
    </lineage>
</organism>
<sequence length="323" mass="37170">MKDTLLTEKDIKTLESYSEGYFYKMLHYIRDFIDTGLKEKRFTQKEAEHDLQIALWVSYACNNIDEYEYYYTSVRWLADVEDLAQGCGVWFYRYSSALMYCGRLTEALVYAEKGVMEEPDYPWGWLQLAKLRSHFGDKEGALSANNAGLALVPGDYEFLRQEQELRQDCSLEQLLNHYIYEEDDRDLVEGDTDGQAKLDAISGVVCNEENLTAIKELLQATNWIPDMPYCSFRFPFDGNSLIGIFEMNEAAVSKLPLDWIRETLENLPAVEQIQKESESLARGIPIDALVLERVVFYRNQSIALSFDHSAAGILQMPQRPVCS</sequence>
<dbReference type="Gene3D" id="1.25.40.10">
    <property type="entry name" value="Tetratricopeptide repeat domain"/>
    <property type="match status" value="1"/>
</dbReference>
<accession>A0A415E707</accession>
<dbReference type="GeneID" id="83005244"/>
<evidence type="ECO:0008006" key="3">
    <source>
        <dbReference type="Google" id="ProtNLM"/>
    </source>
</evidence>
<dbReference type="Proteomes" id="UP000284841">
    <property type="component" value="Unassembled WGS sequence"/>
</dbReference>
<dbReference type="SUPFAM" id="SSF48452">
    <property type="entry name" value="TPR-like"/>
    <property type="match status" value="1"/>
</dbReference>